<evidence type="ECO:0000259" key="1">
    <source>
        <dbReference type="Pfam" id="PF01909"/>
    </source>
</evidence>
<dbReference type="Proteomes" id="UP000178606">
    <property type="component" value="Unassembled WGS sequence"/>
</dbReference>
<dbReference type="EMBL" id="MFKF01000099">
    <property type="protein sequence ID" value="OGG54648.1"/>
    <property type="molecule type" value="Genomic_DNA"/>
</dbReference>
<proteinExistence type="predicted"/>
<protein>
    <recommendedName>
        <fullName evidence="1">Polymerase nucleotidyl transferase domain-containing protein</fullName>
    </recommendedName>
</protein>
<dbReference type="GO" id="GO:0016779">
    <property type="term" value="F:nucleotidyltransferase activity"/>
    <property type="evidence" value="ECO:0007669"/>
    <property type="project" value="InterPro"/>
</dbReference>
<comment type="caution">
    <text evidence="2">The sequence shown here is derived from an EMBL/GenBank/DDBJ whole genome shotgun (WGS) entry which is preliminary data.</text>
</comment>
<reference evidence="2 3" key="1">
    <citation type="journal article" date="2016" name="Nat. Commun.">
        <title>Thousands of microbial genomes shed light on interconnected biogeochemical processes in an aquifer system.</title>
        <authorList>
            <person name="Anantharaman K."/>
            <person name="Brown C.T."/>
            <person name="Hug L.A."/>
            <person name="Sharon I."/>
            <person name="Castelle C.J."/>
            <person name="Probst A.J."/>
            <person name="Thomas B.C."/>
            <person name="Singh A."/>
            <person name="Wilkins M.J."/>
            <person name="Karaoz U."/>
            <person name="Brodie E.L."/>
            <person name="Williams K.H."/>
            <person name="Hubbard S.S."/>
            <person name="Banfield J.F."/>
        </authorList>
    </citation>
    <scope>NUCLEOTIDE SEQUENCE [LARGE SCALE GENOMIC DNA]</scope>
    <source>
        <strain evidence="3">RIFCSPLOWO2_12_FULL_64_10</strain>
    </source>
</reference>
<dbReference type="Gene3D" id="3.30.460.10">
    <property type="entry name" value="Beta Polymerase, domain 2"/>
    <property type="match status" value="1"/>
</dbReference>
<evidence type="ECO:0000313" key="2">
    <source>
        <dbReference type="EMBL" id="OGG54648.1"/>
    </source>
</evidence>
<dbReference type="CDD" id="cd05403">
    <property type="entry name" value="NT_KNTase_like"/>
    <property type="match status" value="1"/>
</dbReference>
<accession>A0A1F6CZP8</accession>
<evidence type="ECO:0000313" key="3">
    <source>
        <dbReference type="Proteomes" id="UP000178606"/>
    </source>
</evidence>
<dbReference type="InterPro" id="IPR052548">
    <property type="entry name" value="Type_VII_TA_antitoxin"/>
</dbReference>
<gene>
    <name evidence="2" type="ORF">A3F84_13795</name>
</gene>
<dbReference type="PANTHER" id="PTHR33933">
    <property type="entry name" value="NUCLEOTIDYLTRANSFERASE"/>
    <property type="match status" value="1"/>
</dbReference>
<dbReference type="SUPFAM" id="SSF81301">
    <property type="entry name" value="Nucleotidyltransferase"/>
    <property type="match status" value="1"/>
</dbReference>
<feature type="domain" description="Polymerase nucleotidyl transferase" evidence="1">
    <location>
        <begin position="15"/>
        <end position="70"/>
    </location>
</feature>
<dbReference type="AlphaFoldDB" id="A0A1F6CZP8"/>
<sequence length="124" mass="13689">MKSIHEKTAREFAAEAVEALGEHIYSIVLYGSVVRGEASDESDIDVLVIGDGQSGAEDRVLDISYEIDLRNRTATSIFYSTPEDFERRLKLGSPFIEDVLSAGKVLHDNGTFKRLREQMPAIGG</sequence>
<dbReference type="PANTHER" id="PTHR33933:SF1">
    <property type="entry name" value="PROTEIN ADENYLYLTRANSFERASE MNTA-RELATED"/>
    <property type="match status" value="1"/>
</dbReference>
<dbReference type="InterPro" id="IPR043519">
    <property type="entry name" value="NT_sf"/>
</dbReference>
<name>A0A1F6CZP8_HANXR</name>
<dbReference type="InterPro" id="IPR002934">
    <property type="entry name" value="Polymerase_NTP_transf_dom"/>
</dbReference>
<dbReference type="Pfam" id="PF01909">
    <property type="entry name" value="NTP_transf_2"/>
    <property type="match status" value="1"/>
</dbReference>
<organism evidence="2 3">
    <name type="scientific">Handelsmanbacteria sp. (strain RIFCSPLOWO2_12_FULL_64_10)</name>
    <dbReference type="NCBI Taxonomy" id="1817868"/>
    <lineage>
        <taxon>Bacteria</taxon>
        <taxon>Candidatus Handelsmaniibacteriota</taxon>
    </lineage>
</organism>